<feature type="active site" description="Proton donor" evidence="13">
    <location>
        <position position="111"/>
    </location>
</feature>
<keyword evidence="9 12" id="KW-0560">Oxidoreductase</keyword>
<evidence type="ECO:0000313" key="16">
    <source>
        <dbReference type="EMBL" id="QDH13656.1"/>
    </source>
</evidence>
<dbReference type="Proteomes" id="UP000318709">
    <property type="component" value="Chromosome"/>
</dbReference>
<dbReference type="InterPro" id="IPR035587">
    <property type="entry name" value="DUS-like_FMN-bd"/>
</dbReference>
<dbReference type="CDD" id="cd02801">
    <property type="entry name" value="DUS_like_FMN"/>
    <property type="match status" value="1"/>
</dbReference>
<sequence length="351" mass="38098">MAEKLFPLPAIDLGGGVRIEDPVILAPMSGVTDLPFRRLARSFGADLVISEMIASKAMIHDNPATQRMALSAGRGGVNAVQLTGCDSDDLAEAAKRAEALGAQVVDINFGCPARKVAVGQAAGSALMRDETRAAHMLEQVVKAVKVPVTLKMRMGWDHENLNAPSLARIAQECGIRMLTVHGRTRQQFYRGQADWGFVRRVREACTLPLIVNGDVTSAATARRALELSGADGVMVGRGCYGRPWFPARLAQALRCGGEVETMPLVEEKGLALQHYQAMVAHYGPVSGPRVARKHICWYSAGLRDSALFRSTVNRMEDGAEVLAFIANFYDRLIESDWQRSLPESNSVATQL</sequence>
<feature type="binding site" evidence="14">
    <location>
        <position position="151"/>
    </location>
    <ligand>
        <name>FMN</name>
        <dbReference type="ChEBI" id="CHEBI:58210"/>
    </ligand>
</feature>
<evidence type="ECO:0000256" key="14">
    <source>
        <dbReference type="PIRSR" id="PIRSR006621-2"/>
    </source>
</evidence>
<evidence type="ECO:0000256" key="1">
    <source>
        <dbReference type="ARBA" id="ARBA00001917"/>
    </source>
</evidence>
<keyword evidence="14" id="KW-0547">Nucleotide-binding</keyword>
<dbReference type="OrthoDB" id="9783413at2"/>
<dbReference type="NCBIfam" id="TIGR00737">
    <property type="entry name" value="nifR3_yhdG"/>
    <property type="match status" value="1"/>
</dbReference>
<dbReference type="GO" id="GO:0050660">
    <property type="term" value="F:flavin adenine dinucleotide binding"/>
    <property type="evidence" value="ECO:0007669"/>
    <property type="project" value="InterPro"/>
</dbReference>
<evidence type="ECO:0000256" key="9">
    <source>
        <dbReference type="ARBA" id="ARBA00023002"/>
    </source>
</evidence>
<evidence type="ECO:0000256" key="12">
    <source>
        <dbReference type="PIRNR" id="PIRNR006621"/>
    </source>
</evidence>
<organism evidence="16 17">
    <name type="scientific">Formicincola oecophyllae</name>
    <dbReference type="NCBI Taxonomy" id="2558361"/>
    <lineage>
        <taxon>Bacteria</taxon>
        <taxon>Pseudomonadati</taxon>
        <taxon>Pseudomonadota</taxon>
        <taxon>Alphaproteobacteria</taxon>
        <taxon>Acetobacterales</taxon>
        <taxon>Acetobacteraceae</taxon>
        <taxon>Formicincola</taxon>
    </lineage>
</organism>
<evidence type="ECO:0000256" key="6">
    <source>
        <dbReference type="ARBA" id="ARBA00022694"/>
    </source>
</evidence>
<dbReference type="GO" id="GO:0000049">
    <property type="term" value="F:tRNA binding"/>
    <property type="evidence" value="ECO:0007669"/>
    <property type="project" value="UniProtKB-KW"/>
</dbReference>
<dbReference type="RefSeq" id="WP_141443364.1">
    <property type="nucleotide sequence ID" value="NZ_CP038231.1"/>
</dbReference>
<dbReference type="PROSITE" id="PS01136">
    <property type="entry name" value="UPF0034"/>
    <property type="match status" value="1"/>
</dbReference>
<evidence type="ECO:0000256" key="3">
    <source>
        <dbReference type="ARBA" id="ARBA00022555"/>
    </source>
</evidence>
<comment type="function">
    <text evidence="2 12">Catalyzes the synthesis of 5,6-dihydrouridine (D), a modified base found in the D-loop of most tRNAs, via the reduction of the C5-C6 double bond in target uridines.</text>
</comment>
<reference evidence="16 17" key="1">
    <citation type="submission" date="2019-03" db="EMBL/GenBank/DDBJ databases">
        <title>The complete genome sequence of Swingsia_sp. F3b2 LMG30590(T).</title>
        <authorList>
            <person name="Chua K.-O."/>
            <person name="Chan K.-G."/>
            <person name="See-Too W.-S."/>
        </authorList>
    </citation>
    <scope>NUCLEOTIDE SEQUENCE [LARGE SCALE GENOMIC DNA]</scope>
    <source>
        <strain evidence="16 17">F3b2</strain>
    </source>
</reference>
<evidence type="ECO:0000256" key="11">
    <source>
        <dbReference type="ARBA" id="ARBA00048802"/>
    </source>
</evidence>
<dbReference type="PANTHER" id="PTHR45846:SF1">
    <property type="entry name" value="TRNA-DIHYDROURIDINE(47) SYNTHASE [NAD(P)(+)]-LIKE"/>
    <property type="match status" value="1"/>
</dbReference>
<keyword evidence="7" id="KW-0521">NADP</keyword>
<dbReference type="PIRSF" id="PIRSF006621">
    <property type="entry name" value="Dus"/>
    <property type="match status" value="1"/>
</dbReference>
<evidence type="ECO:0000256" key="7">
    <source>
        <dbReference type="ARBA" id="ARBA00022857"/>
    </source>
</evidence>
<dbReference type="InterPro" id="IPR024036">
    <property type="entry name" value="tRNA-dHydroUridine_Synthase_C"/>
</dbReference>
<comment type="catalytic activity">
    <reaction evidence="11">
        <text>a 5,6-dihydrouridine in tRNA + NAD(+) = a uridine in tRNA + NADH + H(+)</text>
        <dbReference type="Rhea" id="RHEA:54452"/>
        <dbReference type="Rhea" id="RHEA-COMP:13339"/>
        <dbReference type="Rhea" id="RHEA-COMP:13887"/>
        <dbReference type="ChEBI" id="CHEBI:15378"/>
        <dbReference type="ChEBI" id="CHEBI:57540"/>
        <dbReference type="ChEBI" id="CHEBI:57945"/>
        <dbReference type="ChEBI" id="CHEBI:65315"/>
        <dbReference type="ChEBI" id="CHEBI:74443"/>
    </reaction>
</comment>
<dbReference type="Pfam" id="PF01207">
    <property type="entry name" value="Dus"/>
    <property type="match status" value="1"/>
</dbReference>
<dbReference type="GO" id="GO:0017150">
    <property type="term" value="F:tRNA dihydrouridine synthase activity"/>
    <property type="evidence" value="ECO:0007669"/>
    <property type="project" value="InterPro"/>
</dbReference>
<gene>
    <name evidence="16" type="primary">dusB</name>
    <name evidence="16" type="ORF">E3E12_05020</name>
</gene>
<evidence type="ECO:0000259" key="15">
    <source>
        <dbReference type="Pfam" id="PF01207"/>
    </source>
</evidence>
<feature type="binding site" evidence="14">
    <location>
        <position position="81"/>
    </location>
    <ligand>
        <name>FMN</name>
        <dbReference type="ChEBI" id="CHEBI:58210"/>
    </ligand>
</feature>
<dbReference type="InterPro" id="IPR013785">
    <property type="entry name" value="Aldolase_TIM"/>
</dbReference>
<name>A0A4Y6UB17_9PROT</name>
<evidence type="ECO:0000256" key="13">
    <source>
        <dbReference type="PIRSR" id="PIRSR006621-1"/>
    </source>
</evidence>
<evidence type="ECO:0000313" key="17">
    <source>
        <dbReference type="Proteomes" id="UP000318709"/>
    </source>
</evidence>
<comment type="cofactor">
    <cofactor evidence="1 12 14">
        <name>FMN</name>
        <dbReference type="ChEBI" id="CHEBI:58210"/>
    </cofactor>
</comment>
<keyword evidence="17" id="KW-1185">Reference proteome</keyword>
<feature type="domain" description="DUS-like FMN-binding" evidence="15">
    <location>
        <begin position="24"/>
        <end position="325"/>
    </location>
</feature>
<proteinExistence type="inferred from homology"/>
<evidence type="ECO:0000256" key="10">
    <source>
        <dbReference type="ARBA" id="ARBA00048205"/>
    </source>
</evidence>
<dbReference type="InterPro" id="IPR001269">
    <property type="entry name" value="DUS_fam"/>
</dbReference>
<dbReference type="InterPro" id="IPR004652">
    <property type="entry name" value="DusB-like"/>
</dbReference>
<evidence type="ECO:0000256" key="4">
    <source>
        <dbReference type="ARBA" id="ARBA00022630"/>
    </source>
</evidence>
<dbReference type="EMBL" id="CP038231">
    <property type="protein sequence ID" value="QDH13656.1"/>
    <property type="molecule type" value="Genomic_DNA"/>
</dbReference>
<feature type="binding site" evidence="14">
    <location>
        <position position="181"/>
    </location>
    <ligand>
        <name>FMN</name>
        <dbReference type="ChEBI" id="CHEBI:58210"/>
    </ligand>
</feature>
<dbReference type="Gene3D" id="1.10.1200.80">
    <property type="entry name" value="Putative flavin oxidoreducatase, domain 2"/>
    <property type="match status" value="1"/>
</dbReference>
<evidence type="ECO:0000256" key="5">
    <source>
        <dbReference type="ARBA" id="ARBA00022643"/>
    </source>
</evidence>
<keyword evidence="4 12" id="KW-0285">Flavoprotein</keyword>
<comment type="catalytic activity">
    <reaction evidence="10">
        <text>a 5,6-dihydrouridine in tRNA + NADP(+) = a uridine in tRNA + NADPH + H(+)</text>
        <dbReference type="Rhea" id="RHEA:23624"/>
        <dbReference type="Rhea" id="RHEA-COMP:13339"/>
        <dbReference type="Rhea" id="RHEA-COMP:13887"/>
        <dbReference type="ChEBI" id="CHEBI:15378"/>
        <dbReference type="ChEBI" id="CHEBI:57783"/>
        <dbReference type="ChEBI" id="CHEBI:58349"/>
        <dbReference type="ChEBI" id="CHEBI:65315"/>
        <dbReference type="ChEBI" id="CHEBI:74443"/>
    </reaction>
</comment>
<dbReference type="AlphaFoldDB" id="A0A4Y6UB17"/>
<dbReference type="PANTHER" id="PTHR45846">
    <property type="entry name" value="TRNA-DIHYDROURIDINE(47) SYNTHASE [NAD(P)(+)]-LIKE"/>
    <property type="match status" value="1"/>
</dbReference>
<keyword evidence="6 12" id="KW-0819">tRNA processing</keyword>
<keyword evidence="3" id="KW-0820">tRNA-binding</keyword>
<dbReference type="SUPFAM" id="SSF51395">
    <property type="entry name" value="FMN-linked oxidoreductases"/>
    <property type="match status" value="1"/>
</dbReference>
<dbReference type="Gene3D" id="3.20.20.70">
    <property type="entry name" value="Aldolase class I"/>
    <property type="match status" value="1"/>
</dbReference>
<evidence type="ECO:0000256" key="8">
    <source>
        <dbReference type="ARBA" id="ARBA00022884"/>
    </source>
</evidence>
<keyword evidence="5 12" id="KW-0288">FMN</keyword>
<feature type="binding site" evidence="14">
    <location>
        <begin position="236"/>
        <end position="237"/>
    </location>
    <ligand>
        <name>FMN</name>
        <dbReference type="ChEBI" id="CHEBI:58210"/>
    </ligand>
</feature>
<protein>
    <recommendedName>
        <fullName evidence="12">tRNA-dihydrouridine synthase</fullName>
        <ecNumber evidence="12">1.3.1.-</ecNumber>
    </recommendedName>
</protein>
<comment type="similarity">
    <text evidence="12">Belongs to the dus family.</text>
</comment>
<dbReference type="EC" id="1.3.1.-" evidence="12"/>
<dbReference type="InterPro" id="IPR018517">
    <property type="entry name" value="tRNA_hU_synthase_CS"/>
</dbReference>
<accession>A0A4Y6UB17</accession>
<dbReference type="KEGG" id="swf:E3E12_05020"/>
<evidence type="ECO:0000256" key="2">
    <source>
        <dbReference type="ARBA" id="ARBA00002790"/>
    </source>
</evidence>
<keyword evidence="8" id="KW-0694">RNA-binding</keyword>